<evidence type="ECO:0000313" key="3">
    <source>
        <dbReference type="EMBL" id="QCD88473.1"/>
    </source>
</evidence>
<feature type="transmembrane region" description="Helical" evidence="1">
    <location>
        <begin position="74"/>
        <end position="99"/>
    </location>
</feature>
<dbReference type="EMBL" id="CP039347">
    <property type="protein sequence ID" value="QCD88473.1"/>
    <property type="molecule type" value="Genomic_DNA"/>
</dbReference>
<dbReference type="AlphaFoldDB" id="A0A4D6LIV0"/>
<keyword evidence="1" id="KW-1133">Transmembrane helix</keyword>
<dbReference type="GO" id="GO:0016020">
    <property type="term" value="C:membrane"/>
    <property type="evidence" value="ECO:0007669"/>
    <property type="project" value="TreeGrafter"/>
</dbReference>
<dbReference type="PANTHER" id="PTHR31414:SF18">
    <property type="entry name" value="TRANSMEMBRANE PROTEIN-RELATED"/>
    <property type="match status" value="1"/>
</dbReference>
<evidence type="ECO:0000256" key="2">
    <source>
        <dbReference type="SAM" id="SignalP"/>
    </source>
</evidence>
<dbReference type="PANTHER" id="PTHR31414">
    <property type="entry name" value="TRANSMEMBRANE PROTEIN DDB_G0292058"/>
    <property type="match status" value="1"/>
</dbReference>
<keyword evidence="1" id="KW-0812">Transmembrane</keyword>
<keyword evidence="4" id="KW-1185">Reference proteome</keyword>
<organism evidence="3 4">
    <name type="scientific">Vigna unguiculata</name>
    <name type="common">Cowpea</name>
    <dbReference type="NCBI Taxonomy" id="3917"/>
    <lineage>
        <taxon>Eukaryota</taxon>
        <taxon>Viridiplantae</taxon>
        <taxon>Streptophyta</taxon>
        <taxon>Embryophyta</taxon>
        <taxon>Tracheophyta</taxon>
        <taxon>Spermatophyta</taxon>
        <taxon>Magnoliopsida</taxon>
        <taxon>eudicotyledons</taxon>
        <taxon>Gunneridae</taxon>
        <taxon>Pentapetalae</taxon>
        <taxon>rosids</taxon>
        <taxon>fabids</taxon>
        <taxon>Fabales</taxon>
        <taxon>Fabaceae</taxon>
        <taxon>Papilionoideae</taxon>
        <taxon>50 kb inversion clade</taxon>
        <taxon>NPAAA clade</taxon>
        <taxon>indigoferoid/millettioid clade</taxon>
        <taxon>Phaseoleae</taxon>
        <taxon>Vigna</taxon>
    </lineage>
</organism>
<reference evidence="3 4" key="1">
    <citation type="submission" date="2019-04" db="EMBL/GenBank/DDBJ databases">
        <title>An improved genome assembly and genetic linkage map for asparagus bean, Vigna unguiculata ssp. sesquipedialis.</title>
        <authorList>
            <person name="Xia Q."/>
            <person name="Zhang R."/>
            <person name="Dong Y."/>
        </authorList>
    </citation>
    <scope>NUCLEOTIDE SEQUENCE [LARGE SCALE GENOMIC DNA]</scope>
    <source>
        <tissue evidence="3">Leaf</tissue>
    </source>
</reference>
<feature type="transmembrane region" description="Helical" evidence="1">
    <location>
        <begin position="120"/>
        <end position="142"/>
    </location>
</feature>
<gene>
    <name evidence="3" type="ORF">DEO72_LG3g3021</name>
</gene>
<feature type="transmembrane region" description="Helical" evidence="1">
    <location>
        <begin position="453"/>
        <end position="474"/>
    </location>
</feature>
<dbReference type="InterPro" id="IPR040283">
    <property type="entry name" value="DDB_G0292058-like"/>
</dbReference>
<sequence>MAISKGTTLGLAYIIVIIALILPQTAAQVVSIEESVVEDKTIRVDPLDHFKKYRGGFDITDIHYWTSVVFTGKYGYAIGVLWLLCGMICGLFWIIITLCCQDGGRRLRKILLCNCNSCPFSPIPLVISFIILIMVSSVVVYVGSANFNFQAKTSVNVIAKIADDAAEIVHDASIVLKEVQKQLESGITADVITKLNATAQRMDKAVDEILKKTWKHRRSVNKTFKVVLIITILIITLNLVAVPILSVFGVKMFWRPFYVFVVLCWLMTVICWLIFGLYFFFENFSQDICRVLETFEENPYNSTLSSALPCAKLLSAKSFLHKIAAGVTQIVYEVNTDPSLLPDGVYLCNPFSAPPEYLYQPDMCQPDTVKIVDIPKVLRYYTCISDNRENCGSTEESMKADEYSLLETYTDIIQSILNLYPRMDRLIECQLVKDAFSQIILKHCKPLKKFSRMTWIGEMFLAVFMVFFLVTWTIRACQDHSNHHPPDSPV</sequence>
<keyword evidence="1" id="KW-0472">Membrane</keyword>
<evidence type="ECO:0000256" key="1">
    <source>
        <dbReference type="SAM" id="Phobius"/>
    </source>
</evidence>
<feature type="signal peptide" evidence="2">
    <location>
        <begin position="1"/>
        <end position="27"/>
    </location>
</feature>
<feature type="transmembrane region" description="Helical" evidence="1">
    <location>
        <begin position="257"/>
        <end position="281"/>
    </location>
</feature>
<name>A0A4D6LIV0_VIGUN</name>
<keyword evidence="2" id="KW-0732">Signal</keyword>
<feature type="transmembrane region" description="Helical" evidence="1">
    <location>
        <begin position="226"/>
        <end position="250"/>
    </location>
</feature>
<evidence type="ECO:0000313" key="4">
    <source>
        <dbReference type="Proteomes" id="UP000501690"/>
    </source>
</evidence>
<dbReference type="Proteomes" id="UP000501690">
    <property type="component" value="Linkage Group LG3"/>
</dbReference>
<proteinExistence type="predicted"/>
<accession>A0A4D6LIV0</accession>
<feature type="chain" id="PRO_5020028793" evidence="2">
    <location>
        <begin position="28"/>
        <end position="490"/>
    </location>
</feature>
<protein>
    <submittedName>
        <fullName evidence="3">Uncharacterized protein</fullName>
    </submittedName>
</protein>